<dbReference type="InterPro" id="IPR036278">
    <property type="entry name" value="Sialidase_sf"/>
</dbReference>
<dbReference type="SUPFAM" id="SSF50939">
    <property type="entry name" value="Sialidases"/>
    <property type="match status" value="1"/>
</dbReference>
<dbReference type="AlphaFoldDB" id="A0A4R6HC56"/>
<name>A0A4R6HC56_9BACT</name>
<dbReference type="Gene3D" id="2.120.10.10">
    <property type="match status" value="1"/>
</dbReference>
<proteinExistence type="predicted"/>
<dbReference type="Proteomes" id="UP000294848">
    <property type="component" value="Unassembled WGS sequence"/>
</dbReference>
<gene>
    <name evidence="1" type="ORF">DET52_101714</name>
</gene>
<accession>A0A4R6HC56</accession>
<evidence type="ECO:0008006" key="3">
    <source>
        <dbReference type="Google" id="ProtNLM"/>
    </source>
</evidence>
<dbReference type="EMBL" id="SNWI01000001">
    <property type="protein sequence ID" value="TDO05356.1"/>
    <property type="molecule type" value="Genomic_DNA"/>
</dbReference>
<comment type="caution">
    <text evidence="1">The sequence shown here is derived from an EMBL/GenBank/DDBJ whole genome shotgun (WGS) entry which is preliminary data.</text>
</comment>
<sequence>MLCIIKRSLLILGRLCFIIMVIIPQYALGQQKKLQVPGSVVTHYSSNTGIFVGTPSLCILPGGGYLCSHNIFGSVSNKTFIFLSKDKGKTWQKISEIYGIQYVLFYHSFALYAMGVDEGLGNIVIRRSLDNGYTWTEPINELTGLLRHNDFEKGYHTSAVSVVVKNGRIWHPYEIMRKKQGWGSFEAMMLSATEDSNLLDARNWISSSRMSVDKEWGPYRTWLEGGAVISPKGEILDVLRVDRRDAEYAAIIKVSQDGRFLSFNPQKDFIRFPGGCKKFVIRYDTLSNRYWSLTNWIPEEFKGYNIERTRNTLALVSSVDLKKWIIHKIILQDENIEKSGFQYVDWLVEDDDIVFVCRTAFFDGELYADNQHNSNYITFHRIKNFRELISEELESVTN</sequence>
<evidence type="ECO:0000313" key="2">
    <source>
        <dbReference type="Proteomes" id="UP000294848"/>
    </source>
</evidence>
<reference evidence="1 2" key="1">
    <citation type="submission" date="2019-03" db="EMBL/GenBank/DDBJ databases">
        <title>Freshwater and sediment microbial communities from various areas in North America, analyzing microbe dynamics in response to fracking.</title>
        <authorList>
            <person name="Lamendella R."/>
        </authorList>
    </citation>
    <scope>NUCLEOTIDE SEQUENCE [LARGE SCALE GENOMIC DNA]</scope>
    <source>
        <strain evidence="1 2">114D</strain>
    </source>
</reference>
<organism evidence="1 2">
    <name type="scientific">Sunxiuqinia elliptica</name>
    <dbReference type="NCBI Taxonomy" id="655355"/>
    <lineage>
        <taxon>Bacteria</taxon>
        <taxon>Pseudomonadati</taxon>
        <taxon>Bacteroidota</taxon>
        <taxon>Bacteroidia</taxon>
        <taxon>Marinilabiliales</taxon>
        <taxon>Prolixibacteraceae</taxon>
        <taxon>Sunxiuqinia</taxon>
    </lineage>
</organism>
<evidence type="ECO:0000313" key="1">
    <source>
        <dbReference type="EMBL" id="TDO05356.1"/>
    </source>
</evidence>
<protein>
    <recommendedName>
        <fullName evidence="3">Exo-alpha-sialidase</fullName>
    </recommendedName>
</protein>
<dbReference type="CDD" id="cd15482">
    <property type="entry name" value="Sialidase_non-viral"/>
    <property type="match status" value="1"/>
</dbReference>